<keyword evidence="4" id="KW-0148">Chlorophyll</keyword>
<reference evidence="22 23" key="1">
    <citation type="journal article" date="2021" name="Plant Biotechnol. J.">
        <title>Multi-omics assisted identification of the key and species-specific regulatory components of drought-tolerant mechanisms in Gossypium stocksii.</title>
        <authorList>
            <person name="Yu D."/>
            <person name="Ke L."/>
            <person name="Zhang D."/>
            <person name="Wu Y."/>
            <person name="Sun Y."/>
            <person name="Mei J."/>
            <person name="Sun J."/>
            <person name="Sun Y."/>
        </authorList>
    </citation>
    <scope>NUCLEOTIDE SEQUENCE [LARGE SCALE GENOMIC DNA]</scope>
    <source>
        <strain evidence="23">cv. E1</strain>
        <tissue evidence="22">Leaf</tissue>
    </source>
</reference>
<feature type="transmembrane region" description="Helical" evidence="21">
    <location>
        <begin position="328"/>
        <end position="350"/>
    </location>
</feature>
<dbReference type="GO" id="GO:0046872">
    <property type="term" value="F:metal ion binding"/>
    <property type="evidence" value="ECO:0007669"/>
    <property type="project" value="UniProtKB-KW"/>
</dbReference>
<dbReference type="PANTHER" id="PTHR33149:SF12">
    <property type="entry name" value="PHOTOSYSTEM II D2 PROTEIN"/>
    <property type="match status" value="1"/>
</dbReference>
<keyword evidence="16" id="KW-0560">Oxidoreductase</keyword>
<evidence type="ECO:0000256" key="20">
    <source>
        <dbReference type="ARBA" id="ARBA00023276"/>
    </source>
</evidence>
<evidence type="ECO:0000256" key="10">
    <source>
        <dbReference type="ARBA" id="ARBA00022723"/>
    </source>
</evidence>
<dbReference type="GO" id="GO:0009535">
    <property type="term" value="C:chloroplast thylakoid membrane"/>
    <property type="evidence" value="ECO:0007669"/>
    <property type="project" value="TreeGrafter"/>
</dbReference>
<evidence type="ECO:0000256" key="18">
    <source>
        <dbReference type="ARBA" id="ARBA00023078"/>
    </source>
</evidence>
<dbReference type="GO" id="GO:0016168">
    <property type="term" value="F:chlorophyll binding"/>
    <property type="evidence" value="ECO:0007669"/>
    <property type="project" value="UniProtKB-KW"/>
</dbReference>
<dbReference type="InterPro" id="IPR055266">
    <property type="entry name" value="D1/D2"/>
</dbReference>
<dbReference type="Gene3D" id="1.20.85.10">
    <property type="entry name" value="Photosystem II protein D1-like"/>
    <property type="match status" value="1"/>
</dbReference>
<keyword evidence="17" id="KW-0408">Iron</keyword>
<feature type="transmembrane region" description="Helical" evidence="21">
    <location>
        <begin position="74"/>
        <end position="92"/>
    </location>
</feature>
<evidence type="ECO:0000313" key="22">
    <source>
        <dbReference type="EMBL" id="KAH1107513.1"/>
    </source>
</evidence>
<gene>
    <name evidence="22" type="ORF">J1N35_011281</name>
</gene>
<sequence length="363" mass="42010">MNNVEMLSDEIEYLMIMYLKVVCNDIETLVKFIVISMERTLCKCDVSVRVICLKEMEYLQRSLNLAFTAKKYRYLFYLVSILIVAGELNALVSTSPTTLFISPTITMVGIQLKGYKYQLPKILQQQERVTYEGTSQVKKFKVEIFTLNYETFKIKPEEDIKTMSDQFTIIINELKSYGKTYPNEEVSWKSKVIAIEEVKNLETFSLDELISSLLTHEMRIKEGVEEEEKVEKNKVGITLKYTIEEGDSSDDLDEDKEMTMFARQFKRFMRSNRAIGLHFYPIWEAASVDEWLYNGGPYELIVLHFLLGVACYMGREWELSFRLGMRPWIAVAYSAPVAAATAVFLIYPIGQGSFSDVLCMVPW</sequence>
<evidence type="ECO:0000256" key="21">
    <source>
        <dbReference type="SAM" id="Phobius"/>
    </source>
</evidence>
<keyword evidence="5" id="KW-0150">Chloroplast</keyword>
<keyword evidence="11" id="KW-0460">Magnesium</keyword>
<evidence type="ECO:0000256" key="8">
    <source>
        <dbReference type="ARBA" id="ARBA00022640"/>
    </source>
</evidence>
<evidence type="ECO:0000256" key="17">
    <source>
        <dbReference type="ARBA" id="ARBA00023004"/>
    </source>
</evidence>
<keyword evidence="14" id="KW-0007">Acetylation</keyword>
<evidence type="ECO:0000256" key="4">
    <source>
        <dbReference type="ARBA" id="ARBA00022494"/>
    </source>
</evidence>
<keyword evidence="20" id="KW-0604">Photosystem II</keyword>
<evidence type="ECO:0000313" key="23">
    <source>
        <dbReference type="Proteomes" id="UP000828251"/>
    </source>
</evidence>
<keyword evidence="15" id="KW-0157">Chromophore</keyword>
<accession>A0A9D3W360</accession>
<evidence type="ECO:0000256" key="3">
    <source>
        <dbReference type="ARBA" id="ARBA00022448"/>
    </source>
</evidence>
<dbReference type="SUPFAM" id="SSF81483">
    <property type="entry name" value="Bacterial photosystem II reaction centre, L and M subunits"/>
    <property type="match status" value="1"/>
</dbReference>
<dbReference type="GO" id="GO:0016491">
    <property type="term" value="F:oxidoreductase activity"/>
    <property type="evidence" value="ECO:0007669"/>
    <property type="project" value="UniProtKB-KW"/>
</dbReference>
<dbReference type="OrthoDB" id="1000712at2759"/>
<evidence type="ECO:0000256" key="14">
    <source>
        <dbReference type="ARBA" id="ARBA00022990"/>
    </source>
</evidence>
<dbReference type="Pfam" id="PF00124">
    <property type="entry name" value="Photo_RC"/>
    <property type="match status" value="1"/>
</dbReference>
<evidence type="ECO:0000256" key="15">
    <source>
        <dbReference type="ARBA" id="ARBA00022991"/>
    </source>
</evidence>
<dbReference type="AlphaFoldDB" id="A0A9D3W360"/>
<dbReference type="InterPro" id="IPR036854">
    <property type="entry name" value="Photo_II_D1/D2_sf"/>
</dbReference>
<dbReference type="PANTHER" id="PTHR33149">
    <property type="entry name" value="PHOTOSYSTEM II PROTEIN D1"/>
    <property type="match status" value="1"/>
</dbReference>
<keyword evidence="19 21" id="KW-0472">Membrane</keyword>
<keyword evidence="3" id="KW-0813">Transport</keyword>
<evidence type="ECO:0000256" key="7">
    <source>
        <dbReference type="ARBA" id="ARBA00022553"/>
    </source>
</evidence>
<keyword evidence="12" id="KW-0249">Electron transport</keyword>
<comment type="subcellular location">
    <subcellularLocation>
        <location evidence="1">Membrane</location>
        <topology evidence="1">Multi-pass membrane protein</topology>
    </subcellularLocation>
</comment>
<keyword evidence="23" id="KW-1185">Reference proteome</keyword>
<evidence type="ECO:0000256" key="1">
    <source>
        <dbReference type="ARBA" id="ARBA00004141"/>
    </source>
</evidence>
<keyword evidence="13 21" id="KW-1133">Transmembrane helix</keyword>
<evidence type="ECO:0000256" key="11">
    <source>
        <dbReference type="ARBA" id="ARBA00022842"/>
    </source>
</evidence>
<evidence type="ECO:0000256" key="12">
    <source>
        <dbReference type="ARBA" id="ARBA00022982"/>
    </source>
</evidence>
<keyword evidence="8" id="KW-0934">Plastid</keyword>
<evidence type="ECO:0000256" key="5">
    <source>
        <dbReference type="ARBA" id="ARBA00022528"/>
    </source>
</evidence>
<evidence type="ECO:0000256" key="13">
    <source>
        <dbReference type="ARBA" id="ARBA00022989"/>
    </source>
</evidence>
<dbReference type="InterPro" id="IPR000484">
    <property type="entry name" value="Photo_RC_L/M"/>
</dbReference>
<keyword evidence="10" id="KW-0479">Metal-binding</keyword>
<keyword evidence="6" id="KW-0602">Photosynthesis</keyword>
<comment type="caution">
    <text evidence="22">The sequence shown here is derived from an EMBL/GenBank/DDBJ whole genome shotgun (WGS) entry which is preliminary data.</text>
</comment>
<evidence type="ECO:0000256" key="2">
    <source>
        <dbReference type="ARBA" id="ARBA00008204"/>
    </source>
</evidence>
<evidence type="ECO:0000256" key="9">
    <source>
        <dbReference type="ARBA" id="ARBA00022692"/>
    </source>
</evidence>
<dbReference type="EMBL" id="JAIQCV010000004">
    <property type="protein sequence ID" value="KAH1107513.1"/>
    <property type="molecule type" value="Genomic_DNA"/>
</dbReference>
<evidence type="ECO:0000256" key="6">
    <source>
        <dbReference type="ARBA" id="ARBA00022531"/>
    </source>
</evidence>
<dbReference type="Proteomes" id="UP000828251">
    <property type="component" value="Unassembled WGS sequence"/>
</dbReference>
<dbReference type="GO" id="GO:0009772">
    <property type="term" value="P:photosynthetic electron transport in photosystem II"/>
    <property type="evidence" value="ECO:0007669"/>
    <property type="project" value="InterPro"/>
</dbReference>
<dbReference type="GO" id="GO:0009523">
    <property type="term" value="C:photosystem II"/>
    <property type="evidence" value="ECO:0007669"/>
    <property type="project" value="UniProtKB-KW"/>
</dbReference>
<keyword evidence="18" id="KW-0793">Thylakoid</keyword>
<proteinExistence type="inferred from homology"/>
<comment type="similarity">
    <text evidence="2">Belongs to the reaction center PufL/M/PsbA/D family.</text>
</comment>
<organism evidence="22 23">
    <name type="scientific">Gossypium stocksii</name>
    <dbReference type="NCBI Taxonomy" id="47602"/>
    <lineage>
        <taxon>Eukaryota</taxon>
        <taxon>Viridiplantae</taxon>
        <taxon>Streptophyta</taxon>
        <taxon>Embryophyta</taxon>
        <taxon>Tracheophyta</taxon>
        <taxon>Spermatophyta</taxon>
        <taxon>Magnoliopsida</taxon>
        <taxon>eudicotyledons</taxon>
        <taxon>Gunneridae</taxon>
        <taxon>Pentapetalae</taxon>
        <taxon>rosids</taxon>
        <taxon>malvids</taxon>
        <taxon>Malvales</taxon>
        <taxon>Malvaceae</taxon>
        <taxon>Malvoideae</taxon>
        <taxon>Gossypium</taxon>
    </lineage>
</organism>
<evidence type="ECO:0000256" key="16">
    <source>
        <dbReference type="ARBA" id="ARBA00023002"/>
    </source>
</evidence>
<keyword evidence="7" id="KW-0597">Phosphoprotein</keyword>
<evidence type="ECO:0000256" key="19">
    <source>
        <dbReference type="ARBA" id="ARBA00023136"/>
    </source>
</evidence>
<protein>
    <submittedName>
        <fullName evidence="22">Uncharacterized protein</fullName>
    </submittedName>
</protein>
<name>A0A9D3W360_9ROSI</name>
<keyword evidence="9 21" id="KW-0812">Transmembrane</keyword>